<dbReference type="GO" id="GO:0000976">
    <property type="term" value="F:transcription cis-regulatory region binding"/>
    <property type="evidence" value="ECO:0007669"/>
    <property type="project" value="TreeGrafter"/>
</dbReference>
<evidence type="ECO:0000256" key="5">
    <source>
        <dbReference type="ARBA" id="ARBA00023242"/>
    </source>
</evidence>
<feature type="region of interest" description="Disordered" evidence="6">
    <location>
        <begin position="409"/>
        <end position="437"/>
    </location>
</feature>
<keyword evidence="5" id="KW-0539">Nucleus</keyword>
<reference evidence="7" key="1">
    <citation type="journal article" date="2014" name="Genome Announc.">
        <title>Complete sequencing and chromosome-scale genome assembly of the industrial progenitor strain P2niaD18 from the penicillin producer Penicillium chrysogenum.</title>
        <authorList>
            <person name="Specht T."/>
            <person name="Dahlmann T.A."/>
            <person name="Zadra I."/>
            <person name="Kurnsteiner H."/>
            <person name="Kuck U."/>
        </authorList>
    </citation>
    <scope>NUCLEOTIDE SEQUENCE [LARGE SCALE GENOMIC DNA]</scope>
    <source>
        <strain evidence="7">P2niaD18</strain>
    </source>
</reference>
<dbReference type="InterPro" id="IPR051089">
    <property type="entry name" value="prtT"/>
</dbReference>
<evidence type="ECO:0000256" key="3">
    <source>
        <dbReference type="ARBA" id="ARBA00023125"/>
    </source>
</evidence>
<proteinExistence type="predicted"/>
<feature type="region of interest" description="Disordered" evidence="6">
    <location>
        <begin position="175"/>
        <end position="198"/>
    </location>
</feature>
<feature type="compositionally biased region" description="Polar residues" evidence="6">
    <location>
        <begin position="175"/>
        <end position="197"/>
    </location>
</feature>
<evidence type="ECO:0000313" key="7">
    <source>
        <dbReference type="EMBL" id="KZN90273.1"/>
    </source>
</evidence>
<feature type="compositionally biased region" description="Low complexity" evidence="6">
    <location>
        <begin position="699"/>
        <end position="710"/>
    </location>
</feature>
<evidence type="ECO:0000256" key="4">
    <source>
        <dbReference type="ARBA" id="ARBA00023163"/>
    </source>
</evidence>
<organism evidence="7">
    <name type="scientific">Penicillium chrysogenum</name>
    <name type="common">Penicillium notatum</name>
    <dbReference type="NCBI Taxonomy" id="5076"/>
    <lineage>
        <taxon>Eukaryota</taxon>
        <taxon>Fungi</taxon>
        <taxon>Dikarya</taxon>
        <taxon>Ascomycota</taxon>
        <taxon>Pezizomycotina</taxon>
        <taxon>Eurotiomycetes</taxon>
        <taxon>Eurotiomycetidae</taxon>
        <taxon>Eurotiales</taxon>
        <taxon>Aspergillaceae</taxon>
        <taxon>Penicillium</taxon>
        <taxon>Penicillium chrysogenum species complex</taxon>
    </lineage>
</organism>
<dbReference type="GO" id="GO:0005634">
    <property type="term" value="C:nucleus"/>
    <property type="evidence" value="ECO:0007669"/>
    <property type="project" value="UniProtKB-SubCell"/>
</dbReference>
<dbReference type="PANTHER" id="PTHR31845">
    <property type="entry name" value="FINGER DOMAIN PROTEIN, PUTATIVE-RELATED"/>
    <property type="match status" value="1"/>
</dbReference>
<dbReference type="PANTHER" id="PTHR31845:SF19">
    <property type="entry name" value="TRANSCRIPTION FACTOR DOMAIN-CONTAINING PROTEIN"/>
    <property type="match status" value="1"/>
</dbReference>
<evidence type="ECO:0000256" key="1">
    <source>
        <dbReference type="ARBA" id="ARBA00004123"/>
    </source>
</evidence>
<feature type="region of interest" description="Disordered" evidence="6">
    <location>
        <begin position="699"/>
        <end position="719"/>
    </location>
</feature>
<protein>
    <submittedName>
        <fullName evidence="7">Protein priB</fullName>
    </submittedName>
</protein>
<dbReference type="EMBL" id="CM002798">
    <property type="protein sequence ID" value="KZN90273.1"/>
    <property type="molecule type" value="Genomic_DNA"/>
</dbReference>
<accession>A0A167VC55</accession>
<evidence type="ECO:0000256" key="2">
    <source>
        <dbReference type="ARBA" id="ARBA00023015"/>
    </source>
</evidence>
<name>A0A167VC55_PENCH</name>
<sequence length="837" mass="92211">MRCIRPQRGQQGGKLTEPCQRCKRTNRECNIPEPRKLGRKRGATGRYQGFEKAYRKMQSELKKVKTSRVSENDEMHSFVASEEPSLELLSPNHPAETINAQTSPGLGTEGSYRLCLDSNMPTVQGDETLENIASPAFRSGELSQSTHEPISNPLALLADASDAAQALELHPISANLSPETNNASSVNQSSAGQSTGASLGRQLLHRPGYVSLGLQLGRDTLEAGIDTLVGPYEHPYRYSNYFKSTPQIPPRDVGPDVDPVDLGLVTMDEACYLFPVYFTRLHPVNGILDPMLHTPDFVRSRSALLFTWILALTAQFDHGSASVAKRLRLHGEKLSKHVHTSGYKSVEIVQGYYISLLSATPAESLAQERSWLYTMYAFGVAAELGLDQDSRAKDAAPLNSINASYARTQDAAQTPLPGNGSSSLLQEYPLKDPTENQRMARNRERTWLRILLWERANSAACGRIHTFPETDLTQSIDSWWLHHLADPTDKHTCAFITLRRILASLQNELRQQAHLAHADPHWLFPALYGSRGGNDVELLALLSQVAIQLERAGTTPSHRFGIAALLGQHLMMILRARAAGLKDSNQPGQARKDVLYTSTGPDERARQFMPQQSPHSKPYDALISDHDPFLTTASMSTQGDLTGEGFADFFREIINLQVTSANLPAKHLIYKLWIFSERSTQTTHVDVSAFYSFRHTMATPPTTSSSNNSPRLAVSPSDVGTSLVSDNVASPYGREYATGDNSFYPNAGTPVGIYRILSTKGTITVPENTLWAYNPETADRYSEEAGWKAPMLEWFDLDDPLCSAEDGLAAVSVCEAIVTALKAKDLHPVSVLDVSRV</sequence>
<keyword evidence="4" id="KW-0804">Transcription</keyword>
<evidence type="ECO:0000256" key="6">
    <source>
        <dbReference type="SAM" id="MobiDB-lite"/>
    </source>
</evidence>
<dbReference type="GO" id="GO:0000981">
    <property type="term" value="F:DNA-binding transcription factor activity, RNA polymerase II-specific"/>
    <property type="evidence" value="ECO:0007669"/>
    <property type="project" value="TreeGrafter"/>
</dbReference>
<gene>
    <name evidence="7" type="ORF">EN45_003900</name>
</gene>
<keyword evidence="3" id="KW-0238">DNA-binding</keyword>
<keyword evidence="2" id="KW-0805">Transcription regulation</keyword>
<comment type="subcellular location">
    <subcellularLocation>
        <location evidence="1">Nucleus</location>
    </subcellularLocation>
</comment>
<dbReference type="AlphaFoldDB" id="A0A167VC55"/>
<dbReference type="CDD" id="cd12148">
    <property type="entry name" value="fungal_TF_MHR"/>
    <property type="match status" value="1"/>
</dbReference>
<dbReference type="Proteomes" id="UP000076449">
    <property type="component" value="Chromosome I"/>
</dbReference>